<protein>
    <submittedName>
        <fullName evidence="2">Uncharacterized protein</fullName>
    </submittedName>
</protein>
<keyword evidence="3" id="KW-1185">Reference proteome</keyword>
<dbReference type="AlphaFoldDB" id="A0A392RQX4"/>
<feature type="region of interest" description="Disordered" evidence="1">
    <location>
        <begin position="85"/>
        <end position="108"/>
    </location>
</feature>
<sequence>HLGVIDDRHVVRHYKANKPEQQEEAPPPEEAHPHPTGPAIDLSLQTWFYHTWDQNAANYRAMTSLHESMYQLHLQGSVMTPPEFHAHNNWPGDSPYFGDGVGTSAAGA</sequence>
<proteinExistence type="predicted"/>
<name>A0A392RQX4_9FABA</name>
<comment type="caution">
    <text evidence="2">The sequence shown here is derived from an EMBL/GenBank/DDBJ whole genome shotgun (WGS) entry which is preliminary data.</text>
</comment>
<feature type="region of interest" description="Disordered" evidence="1">
    <location>
        <begin position="1"/>
        <end position="39"/>
    </location>
</feature>
<organism evidence="2 3">
    <name type="scientific">Trifolium medium</name>
    <dbReference type="NCBI Taxonomy" id="97028"/>
    <lineage>
        <taxon>Eukaryota</taxon>
        <taxon>Viridiplantae</taxon>
        <taxon>Streptophyta</taxon>
        <taxon>Embryophyta</taxon>
        <taxon>Tracheophyta</taxon>
        <taxon>Spermatophyta</taxon>
        <taxon>Magnoliopsida</taxon>
        <taxon>eudicotyledons</taxon>
        <taxon>Gunneridae</taxon>
        <taxon>Pentapetalae</taxon>
        <taxon>rosids</taxon>
        <taxon>fabids</taxon>
        <taxon>Fabales</taxon>
        <taxon>Fabaceae</taxon>
        <taxon>Papilionoideae</taxon>
        <taxon>50 kb inversion clade</taxon>
        <taxon>NPAAA clade</taxon>
        <taxon>Hologalegina</taxon>
        <taxon>IRL clade</taxon>
        <taxon>Trifolieae</taxon>
        <taxon>Trifolium</taxon>
    </lineage>
</organism>
<evidence type="ECO:0000313" key="3">
    <source>
        <dbReference type="Proteomes" id="UP000265520"/>
    </source>
</evidence>
<dbReference type="EMBL" id="LXQA010263115">
    <property type="protein sequence ID" value="MCI39058.1"/>
    <property type="molecule type" value="Genomic_DNA"/>
</dbReference>
<reference evidence="2 3" key="1">
    <citation type="journal article" date="2018" name="Front. Plant Sci.">
        <title>Red Clover (Trifolium pratense) and Zigzag Clover (T. medium) - A Picture of Genomic Similarities and Differences.</title>
        <authorList>
            <person name="Dluhosova J."/>
            <person name="Istvanek J."/>
            <person name="Nedelnik J."/>
            <person name="Repkova J."/>
        </authorList>
    </citation>
    <scope>NUCLEOTIDE SEQUENCE [LARGE SCALE GENOMIC DNA]</scope>
    <source>
        <strain evidence="3">cv. 10/8</strain>
        <tissue evidence="2">Leaf</tissue>
    </source>
</reference>
<feature type="non-terminal residue" evidence="2">
    <location>
        <position position="1"/>
    </location>
</feature>
<accession>A0A392RQX4</accession>
<evidence type="ECO:0000256" key="1">
    <source>
        <dbReference type="SAM" id="MobiDB-lite"/>
    </source>
</evidence>
<feature type="non-terminal residue" evidence="2">
    <location>
        <position position="108"/>
    </location>
</feature>
<dbReference type="Proteomes" id="UP000265520">
    <property type="component" value="Unassembled WGS sequence"/>
</dbReference>
<evidence type="ECO:0000313" key="2">
    <source>
        <dbReference type="EMBL" id="MCI39058.1"/>
    </source>
</evidence>